<proteinExistence type="predicted"/>
<feature type="non-terminal residue" evidence="1">
    <location>
        <position position="257"/>
    </location>
</feature>
<organism evidence="1">
    <name type="scientific">marine sediment metagenome</name>
    <dbReference type="NCBI Taxonomy" id="412755"/>
    <lineage>
        <taxon>unclassified sequences</taxon>
        <taxon>metagenomes</taxon>
        <taxon>ecological metagenomes</taxon>
    </lineage>
</organism>
<gene>
    <name evidence="1" type="ORF">S03H2_53553</name>
</gene>
<reference evidence="1" key="1">
    <citation type="journal article" date="2014" name="Front. Microbiol.">
        <title>High frequency of phylogenetically diverse reductive dehalogenase-homologous genes in deep subseafloor sedimentary metagenomes.</title>
        <authorList>
            <person name="Kawai M."/>
            <person name="Futagami T."/>
            <person name="Toyoda A."/>
            <person name="Takaki Y."/>
            <person name="Nishi S."/>
            <person name="Hori S."/>
            <person name="Arai W."/>
            <person name="Tsubouchi T."/>
            <person name="Morono Y."/>
            <person name="Uchiyama I."/>
            <person name="Ito T."/>
            <person name="Fujiyama A."/>
            <person name="Inagaki F."/>
            <person name="Takami H."/>
        </authorList>
    </citation>
    <scope>NUCLEOTIDE SEQUENCE</scope>
    <source>
        <strain evidence="1">Expedition CK06-06</strain>
    </source>
</reference>
<sequence length="257" mass="25982">MGSVSGAVGSVTGHTNQSGDSFAIVNGDHGLVSIQDDVDNIPTTTEFGLRSLLAAEYTIVADLGVVQSGDSFARIGALGVGLTAITDKTGNLPADPASETNVDANETKIDTVKAETALIVADTNELQTDNYPTSIAAVQTTVDAIETTVITNAAGTDIAADIIALKAETVLILADTGTTLQGEVDGIQAGTEDIQSRLPAALSGGNMKADVLAISTSTEAADSLEASAETIVIVTAAAGTLSTTQMTTNLTETTDDH</sequence>
<evidence type="ECO:0000313" key="1">
    <source>
        <dbReference type="EMBL" id="GAH61891.1"/>
    </source>
</evidence>
<accession>X1GVD5</accession>
<dbReference type="EMBL" id="BARU01034091">
    <property type="protein sequence ID" value="GAH61891.1"/>
    <property type="molecule type" value="Genomic_DNA"/>
</dbReference>
<comment type="caution">
    <text evidence="1">The sequence shown here is derived from an EMBL/GenBank/DDBJ whole genome shotgun (WGS) entry which is preliminary data.</text>
</comment>
<name>X1GVD5_9ZZZZ</name>
<dbReference type="AlphaFoldDB" id="X1GVD5"/>
<protein>
    <submittedName>
        <fullName evidence="1">Uncharacterized protein</fullName>
    </submittedName>
</protein>